<name>A0A538TQS4_UNCEI</name>
<keyword evidence="2 4" id="KW-0560">Oxidoreductase</keyword>
<keyword evidence="3 4" id="KW-0786">Thiamine pyrophosphate</keyword>
<evidence type="ECO:0000256" key="4">
    <source>
        <dbReference type="RuleBase" id="RU365014"/>
    </source>
</evidence>
<dbReference type="PANTHER" id="PTHR43380:SF1">
    <property type="entry name" value="2-OXOISOVALERATE DEHYDROGENASE SUBUNIT ALPHA, MITOCHONDRIAL"/>
    <property type="match status" value="1"/>
</dbReference>
<dbReference type="EMBL" id="VBOZ01000010">
    <property type="protein sequence ID" value="TMQ65981.1"/>
    <property type="molecule type" value="Genomic_DNA"/>
</dbReference>
<feature type="region of interest" description="Disordered" evidence="5">
    <location>
        <begin position="324"/>
        <end position="343"/>
    </location>
</feature>
<sequence>MPSPIGNQPADLARRVERGGFMPVSNDELKGLYYYMNLVRQVDERCRRLFKQGRFHGTYFSAVGQEATVVGPCFGLRPEDVIGIQHREIGAVITKGMPIKYLMAQLFARKDSPDRGKSHPCHYGWKPMGIITPASTIAAQTVIATGCALAWKIQKKDNVAVAFAGEGATSNGVWHEALNFAGIHKLNCVFVVQDNLWAESVPKRLGVPLENVSERAKAYGFPGVTIDGNDLVLAYETSQEAVRRARRGEGPTLIEMKTYRWYGHSEIDPATYRTTEELEYWKKRDPVPRYEKLLMERGVIDEAYKQTTLQRIEKEIEEAIEFAEKSPHPDPSEILEDVYAPLS</sequence>
<dbReference type="CDD" id="cd02000">
    <property type="entry name" value="TPP_E1_PDC_ADC_BCADC"/>
    <property type="match status" value="1"/>
</dbReference>
<gene>
    <name evidence="7" type="ORF">E6K79_03720</name>
</gene>
<dbReference type="GO" id="GO:0009083">
    <property type="term" value="P:branched-chain amino acid catabolic process"/>
    <property type="evidence" value="ECO:0007669"/>
    <property type="project" value="TreeGrafter"/>
</dbReference>
<evidence type="ECO:0000256" key="2">
    <source>
        <dbReference type="ARBA" id="ARBA00023002"/>
    </source>
</evidence>
<accession>A0A538TQS4</accession>
<dbReference type="Gene3D" id="3.40.50.970">
    <property type="match status" value="1"/>
</dbReference>
<reference evidence="7 8" key="1">
    <citation type="journal article" date="2019" name="Nat. Microbiol.">
        <title>Mediterranean grassland soil C-N compound turnover is dependent on rainfall and depth, and is mediated by genomically divergent microorganisms.</title>
        <authorList>
            <person name="Diamond S."/>
            <person name="Andeer P.F."/>
            <person name="Li Z."/>
            <person name="Crits-Christoph A."/>
            <person name="Burstein D."/>
            <person name="Anantharaman K."/>
            <person name="Lane K.R."/>
            <person name="Thomas B.C."/>
            <person name="Pan C."/>
            <person name="Northen T.R."/>
            <person name="Banfield J.F."/>
        </authorList>
    </citation>
    <scope>NUCLEOTIDE SEQUENCE [LARGE SCALE GENOMIC DNA]</scope>
    <source>
        <strain evidence="7">WS_9</strain>
    </source>
</reference>
<evidence type="ECO:0000313" key="8">
    <source>
        <dbReference type="Proteomes" id="UP000317691"/>
    </source>
</evidence>
<evidence type="ECO:0000256" key="5">
    <source>
        <dbReference type="SAM" id="MobiDB-lite"/>
    </source>
</evidence>
<feature type="domain" description="Dehydrogenase E1 component" evidence="6">
    <location>
        <begin position="36"/>
        <end position="331"/>
    </location>
</feature>
<evidence type="ECO:0000313" key="7">
    <source>
        <dbReference type="EMBL" id="TMQ65981.1"/>
    </source>
</evidence>
<dbReference type="PANTHER" id="PTHR43380">
    <property type="entry name" value="2-OXOISOVALERATE DEHYDROGENASE SUBUNIT ALPHA, MITOCHONDRIAL"/>
    <property type="match status" value="1"/>
</dbReference>
<comment type="catalytic activity">
    <reaction evidence="4">
        <text>N(6)-[(R)-lipoyl]-L-lysyl-[protein] + 3-methyl-2-oxobutanoate + H(+) = N(6)-[(R)-S(8)-2-methylpropanoyldihydrolipoyl]-L-lysyl-[protein] + CO2</text>
        <dbReference type="Rhea" id="RHEA:13457"/>
        <dbReference type="Rhea" id="RHEA-COMP:10474"/>
        <dbReference type="Rhea" id="RHEA-COMP:10497"/>
        <dbReference type="ChEBI" id="CHEBI:11851"/>
        <dbReference type="ChEBI" id="CHEBI:15378"/>
        <dbReference type="ChEBI" id="CHEBI:16526"/>
        <dbReference type="ChEBI" id="CHEBI:83099"/>
        <dbReference type="ChEBI" id="CHEBI:83142"/>
        <dbReference type="EC" id="1.2.4.4"/>
    </reaction>
</comment>
<comment type="function">
    <text evidence="4">The branched-chain alpha-keto dehydrogenase complex catalyzes the overall conversion of alpha-keto acids to acyl-CoA and CO(2). It contains multiple copies of three enzymatic components: branched-chain alpha-keto acid decarboxylase (E1), lipoamide acyltransferase (E2) and lipoamide dehydrogenase (E3).</text>
</comment>
<dbReference type="InterPro" id="IPR029061">
    <property type="entry name" value="THDP-binding"/>
</dbReference>
<dbReference type="InterPro" id="IPR001017">
    <property type="entry name" value="DH_E1"/>
</dbReference>
<evidence type="ECO:0000256" key="1">
    <source>
        <dbReference type="ARBA" id="ARBA00001964"/>
    </source>
</evidence>
<proteinExistence type="inferred from homology"/>
<evidence type="ECO:0000259" key="6">
    <source>
        <dbReference type="Pfam" id="PF00676"/>
    </source>
</evidence>
<comment type="cofactor">
    <cofactor evidence="1 4">
        <name>thiamine diphosphate</name>
        <dbReference type="ChEBI" id="CHEBI:58937"/>
    </cofactor>
</comment>
<evidence type="ECO:0000256" key="3">
    <source>
        <dbReference type="ARBA" id="ARBA00023052"/>
    </source>
</evidence>
<dbReference type="InterPro" id="IPR050771">
    <property type="entry name" value="Alpha-ketoacid_DH_E1_comp"/>
</dbReference>
<dbReference type="Pfam" id="PF00676">
    <property type="entry name" value="E1_dh"/>
    <property type="match status" value="1"/>
</dbReference>
<protein>
    <recommendedName>
        <fullName evidence="4">2-oxoisovalerate dehydrogenase subunit alpha</fullName>
        <ecNumber evidence="4">1.2.4.4</ecNumber>
    </recommendedName>
    <alternativeName>
        <fullName evidence="4">Branched-chain alpha-keto acid dehydrogenase E1 component alpha chain</fullName>
    </alternativeName>
</protein>
<dbReference type="GO" id="GO:0003863">
    <property type="term" value="F:branched-chain 2-oxo acid dehydrogenase activity"/>
    <property type="evidence" value="ECO:0007669"/>
    <property type="project" value="UniProtKB-EC"/>
</dbReference>
<dbReference type="EC" id="1.2.4.4" evidence="4"/>
<comment type="similarity">
    <text evidence="4">Belongs to the BCKDHA family.</text>
</comment>
<dbReference type="SUPFAM" id="SSF52518">
    <property type="entry name" value="Thiamin diphosphate-binding fold (THDP-binding)"/>
    <property type="match status" value="1"/>
</dbReference>
<dbReference type="Proteomes" id="UP000317691">
    <property type="component" value="Unassembled WGS sequence"/>
</dbReference>
<comment type="caution">
    <text evidence="7">The sequence shown here is derived from an EMBL/GenBank/DDBJ whole genome shotgun (WGS) entry which is preliminary data.</text>
</comment>
<dbReference type="AlphaFoldDB" id="A0A538TQS4"/>
<organism evidence="7 8">
    <name type="scientific">Eiseniibacteriota bacterium</name>
    <dbReference type="NCBI Taxonomy" id="2212470"/>
    <lineage>
        <taxon>Bacteria</taxon>
        <taxon>Candidatus Eiseniibacteriota</taxon>
    </lineage>
</organism>